<accession>A0A5B7F8G8</accession>
<reference evidence="1 2" key="1">
    <citation type="submission" date="2019-05" db="EMBL/GenBank/DDBJ databases">
        <title>Another draft genome of Portunus trituberculatus and its Hox gene families provides insights of decapod evolution.</title>
        <authorList>
            <person name="Jeong J.-H."/>
            <person name="Song I."/>
            <person name="Kim S."/>
            <person name="Choi T."/>
            <person name="Kim D."/>
            <person name="Ryu S."/>
            <person name="Kim W."/>
        </authorList>
    </citation>
    <scope>NUCLEOTIDE SEQUENCE [LARGE SCALE GENOMIC DNA]</scope>
    <source>
        <tissue evidence="1">Muscle</tissue>
    </source>
</reference>
<proteinExistence type="predicted"/>
<gene>
    <name evidence="1" type="ORF">E2C01_037109</name>
</gene>
<keyword evidence="2" id="KW-1185">Reference proteome</keyword>
<organism evidence="1 2">
    <name type="scientific">Portunus trituberculatus</name>
    <name type="common">Swimming crab</name>
    <name type="synonym">Neptunus trituberculatus</name>
    <dbReference type="NCBI Taxonomy" id="210409"/>
    <lineage>
        <taxon>Eukaryota</taxon>
        <taxon>Metazoa</taxon>
        <taxon>Ecdysozoa</taxon>
        <taxon>Arthropoda</taxon>
        <taxon>Crustacea</taxon>
        <taxon>Multicrustacea</taxon>
        <taxon>Malacostraca</taxon>
        <taxon>Eumalacostraca</taxon>
        <taxon>Eucarida</taxon>
        <taxon>Decapoda</taxon>
        <taxon>Pleocyemata</taxon>
        <taxon>Brachyura</taxon>
        <taxon>Eubrachyura</taxon>
        <taxon>Portunoidea</taxon>
        <taxon>Portunidae</taxon>
        <taxon>Portuninae</taxon>
        <taxon>Portunus</taxon>
    </lineage>
</organism>
<comment type="caution">
    <text evidence="1">The sequence shown here is derived from an EMBL/GenBank/DDBJ whole genome shotgun (WGS) entry which is preliminary data.</text>
</comment>
<evidence type="ECO:0000313" key="2">
    <source>
        <dbReference type="Proteomes" id="UP000324222"/>
    </source>
</evidence>
<dbReference type="EMBL" id="VSRR010005842">
    <property type="protein sequence ID" value="MPC43461.1"/>
    <property type="molecule type" value="Genomic_DNA"/>
</dbReference>
<sequence>MNIYKSSRSTCSSISSGVCRLLDAVFPLGDERAASSHCLIWDLWVVTHVIEYREEDSTCYTFWGL</sequence>
<protein>
    <submittedName>
        <fullName evidence="1">Uncharacterized protein</fullName>
    </submittedName>
</protein>
<name>A0A5B7F8G8_PORTR</name>
<evidence type="ECO:0000313" key="1">
    <source>
        <dbReference type="EMBL" id="MPC43461.1"/>
    </source>
</evidence>
<dbReference type="Proteomes" id="UP000324222">
    <property type="component" value="Unassembled WGS sequence"/>
</dbReference>
<dbReference type="AlphaFoldDB" id="A0A5B7F8G8"/>